<proteinExistence type="predicted"/>
<comment type="caution">
    <text evidence="1">The sequence shown here is derived from an EMBL/GenBank/DDBJ whole genome shotgun (WGS) entry which is preliminary data.</text>
</comment>
<sequence length="219" mass="26309">MSIEKIKHIRDVLHIGLVEAKQLLIAHGTVESAIEKWKDKQAQLIELEKNKKYINFNDWFYIKEFFVECSQQFFNTDDTIPNKIKPLSENYARQLWNTYVSEKHRHLMMVKSDEDWNITNVKSFAQEWNWGTSWNQNEYSAFEKHVKDRLDWEDHDIIYFFWGRYTAAEISWETLYKYWIPFMYEDEMNIVINPKSSMVLIIGVSGSIGIGERIESFKK</sequence>
<organism evidence="1 2">
    <name type="scientific">Aquimarina litoralis</name>
    <dbReference type="NCBI Taxonomy" id="584605"/>
    <lineage>
        <taxon>Bacteria</taxon>
        <taxon>Pseudomonadati</taxon>
        <taxon>Bacteroidota</taxon>
        <taxon>Flavobacteriia</taxon>
        <taxon>Flavobacteriales</taxon>
        <taxon>Flavobacteriaceae</taxon>
        <taxon>Aquimarina</taxon>
    </lineage>
</organism>
<name>A0ABN1IPE7_9FLAO</name>
<reference evidence="1 2" key="1">
    <citation type="journal article" date="2019" name="Int. J. Syst. Evol. Microbiol.">
        <title>The Global Catalogue of Microorganisms (GCM) 10K type strain sequencing project: providing services to taxonomists for standard genome sequencing and annotation.</title>
        <authorList>
            <consortium name="The Broad Institute Genomics Platform"/>
            <consortium name="The Broad Institute Genome Sequencing Center for Infectious Disease"/>
            <person name="Wu L."/>
            <person name="Ma J."/>
        </authorList>
    </citation>
    <scope>NUCLEOTIDE SEQUENCE [LARGE SCALE GENOMIC DNA]</scope>
    <source>
        <strain evidence="1 2">JCM 15974</strain>
    </source>
</reference>
<keyword evidence="2" id="KW-1185">Reference proteome</keyword>
<accession>A0ABN1IPE7</accession>
<dbReference type="Pfam" id="PF11163">
    <property type="entry name" value="DUF2947"/>
    <property type="match status" value="1"/>
</dbReference>
<evidence type="ECO:0000313" key="2">
    <source>
        <dbReference type="Proteomes" id="UP001501758"/>
    </source>
</evidence>
<dbReference type="InterPro" id="IPR021334">
    <property type="entry name" value="DUF2947"/>
</dbReference>
<evidence type="ECO:0000313" key="1">
    <source>
        <dbReference type="EMBL" id="GAA0718264.1"/>
    </source>
</evidence>
<dbReference type="RefSeq" id="WP_343911820.1">
    <property type="nucleotide sequence ID" value="NZ_BAAAGE010000001.1"/>
</dbReference>
<dbReference type="Proteomes" id="UP001501758">
    <property type="component" value="Unassembled WGS sequence"/>
</dbReference>
<gene>
    <name evidence="1" type="ORF">GCM10009430_16160</name>
</gene>
<dbReference type="EMBL" id="BAAAGE010000001">
    <property type="protein sequence ID" value="GAA0718264.1"/>
    <property type="molecule type" value="Genomic_DNA"/>
</dbReference>
<protein>
    <submittedName>
        <fullName evidence="1">Uncharacterized protein</fullName>
    </submittedName>
</protein>